<protein>
    <submittedName>
        <fullName evidence="1">YkgJ family cysteine cluster protein</fullName>
    </submittedName>
</protein>
<proteinExistence type="predicted"/>
<evidence type="ECO:0000313" key="1">
    <source>
        <dbReference type="EMBL" id="HEN14527.1"/>
    </source>
</evidence>
<reference evidence="1" key="1">
    <citation type="journal article" date="2020" name="mSystems">
        <title>Genome- and Community-Level Interaction Insights into Carbon Utilization and Element Cycling Functions of Hydrothermarchaeota in Hydrothermal Sediment.</title>
        <authorList>
            <person name="Zhou Z."/>
            <person name="Liu Y."/>
            <person name="Xu W."/>
            <person name="Pan J."/>
            <person name="Luo Z.H."/>
            <person name="Li M."/>
        </authorList>
    </citation>
    <scope>NUCLEOTIDE SEQUENCE [LARGE SCALE GENOMIC DNA]</scope>
    <source>
        <strain evidence="1">SpSt-339</strain>
    </source>
</reference>
<comment type="caution">
    <text evidence="1">The sequence shown here is derived from an EMBL/GenBank/DDBJ whole genome shotgun (WGS) entry which is preliminary data.</text>
</comment>
<organism evidence="1">
    <name type="scientific">Schlesneria paludicola</name>
    <dbReference type="NCBI Taxonomy" id="360056"/>
    <lineage>
        <taxon>Bacteria</taxon>
        <taxon>Pseudomonadati</taxon>
        <taxon>Planctomycetota</taxon>
        <taxon>Planctomycetia</taxon>
        <taxon>Planctomycetales</taxon>
        <taxon>Planctomycetaceae</taxon>
        <taxon>Schlesneria</taxon>
    </lineage>
</organism>
<name>A0A7C2JZA4_9PLAN</name>
<sequence>MPLLPLALPTIQNWSCHNCGGCCTQHLIEITDAERQRILDQKWTAADGVAQPPVVWFAGPPWNKRYRLAHRPDGGCVFLDDRGLCRIHAKFGESAKPLACRVYPYALHPRGKQIAVSLRFSCPSVIANKGKPVGQQSGDLKAIEALVVPEHADRIPPPKLTPRERIAWPEFLKVVDALDGLLAESRVPLLVRVIRALAWVNLIGQSQFQGLSGRQLTEFLDLVTGAVQLEFTKLPEPMEEPSRVGRLYFRLSAAQYARKDTVADLSAGLAGRWKLFRAVLRFSRGTGNAPPLQSGFQPVPFARLEQPFGGLPDGVDELFTRYLRVKVQGLHFCGPAYYGIPFGEGLHSLILVLPVTLWLARWKAASENRDQTTLADVQQGLAIADHHHGYSPALGQHQSRRRVRFLAESGDLSRLCVWYAR</sequence>
<accession>A0A7C2JZA4</accession>
<gene>
    <name evidence="1" type="ORF">ENQ76_03545</name>
</gene>
<dbReference type="AlphaFoldDB" id="A0A7C2JZA4"/>
<dbReference type="Pfam" id="PF03692">
    <property type="entry name" value="CxxCxxCC"/>
    <property type="match status" value="1"/>
</dbReference>
<dbReference type="InterPro" id="IPR005358">
    <property type="entry name" value="Puta_zinc/iron-chelating_dom"/>
</dbReference>
<dbReference type="EMBL" id="DSOK01000113">
    <property type="protein sequence ID" value="HEN14527.1"/>
    <property type="molecule type" value="Genomic_DNA"/>
</dbReference>